<proteinExistence type="predicted"/>
<keyword evidence="2" id="KW-1185">Reference proteome</keyword>
<feature type="non-terminal residue" evidence="1">
    <location>
        <position position="1"/>
    </location>
</feature>
<sequence length="57" mass="6659">KELRRVYELYLRRFLDAEYPMLSVIMTPLDTELPVELGVYERKTLDELATAALKSVV</sequence>
<dbReference type="Proteomes" id="UP001150581">
    <property type="component" value="Unassembled WGS sequence"/>
</dbReference>
<evidence type="ECO:0000313" key="1">
    <source>
        <dbReference type="EMBL" id="KAJ1886455.1"/>
    </source>
</evidence>
<organism evidence="1 2">
    <name type="scientific">Kickxella alabastrina</name>
    <dbReference type="NCBI Taxonomy" id="61397"/>
    <lineage>
        <taxon>Eukaryota</taxon>
        <taxon>Fungi</taxon>
        <taxon>Fungi incertae sedis</taxon>
        <taxon>Zoopagomycota</taxon>
        <taxon>Kickxellomycotina</taxon>
        <taxon>Kickxellomycetes</taxon>
        <taxon>Kickxellales</taxon>
        <taxon>Kickxellaceae</taxon>
        <taxon>Kickxella</taxon>
    </lineage>
</organism>
<reference evidence="1" key="1">
    <citation type="submission" date="2022-07" db="EMBL/GenBank/DDBJ databases">
        <title>Phylogenomic reconstructions and comparative analyses of Kickxellomycotina fungi.</title>
        <authorList>
            <person name="Reynolds N.K."/>
            <person name="Stajich J.E."/>
            <person name="Barry K."/>
            <person name="Grigoriev I.V."/>
            <person name="Crous P."/>
            <person name="Smith M.E."/>
        </authorList>
    </citation>
    <scope>NUCLEOTIDE SEQUENCE</scope>
    <source>
        <strain evidence="1">Benny 63K</strain>
    </source>
</reference>
<gene>
    <name evidence="1" type="ORF">LPJ66_009622</name>
</gene>
<comment type="caution">
    <text evidence="1">The sequence shown here is derived from an EMBL/GenBank/DDBJ whole genome shotgun (WGS) entry which is preliminary data.</text>
</comment>
<protein>
    <submittedName>
        <fullName evidence="1">Uncharacterized protein</fullName>
    </submittedName>
</protein>
<evidence type="ECO:0000313" key="2">
    <source>
        <dbReference type="Proteomes" id="UP001150581"/>
    </source>
</evidence>
<dbReference type="EMBL" id="JANBPG010002256">
    <property type="protein sequence ID" value="KAJ1886455.1"/>
    <property type="molecule type" value="Genomic_DNA"/>
</dbReference>
<accession>A0ACC1I2Z1</accession>
<name>A0ACC1I2Z1_9FUNG</name>